<gene>
    <name evidence="1" type="ORF">KPL71_003443</name>
</gene>
<comment type="caution">
    <text evidence="1">The sequence shown here is derived from an EMBL/GenBank/DDBJ whole genome shotgun (WGS) entry which is preliminary data.</text>
</comment>
<reference evidence="2" key="1">
    <citation type="journal article" date="2023" name="Hortic. Res.">
        <title>A chromosome-level phased genome enabling allele-level studies in sweet orange: a case study on citrus Huanglongbing tolerance.</title>
        <authorList>
            <person name="Wu B."/>
            <person name="Yu Q."/>
            <person name="Deng Z."/>
            <person name="Duan Y."/>
            <person name="Luo F."/>
            <person name="Gmitter F. Jr."/>
        </authorList>
    </citation>
    <scope>NUCLEOTIDE SEQUENCE [LARGE SCALE GENOMIC DNA]</scope>
    <source>
        <strain evidence="2">cv. Valencia</strain>
    </source>
</reference>
<keyword evidence="2" id="KW-1185">Reference proteome</keyword>
<dbReference type="EMBL" id="CM039171">
    <property type="protein sequence ID" value="KAH9790562.1"/>
    <property type="molecule type" value="Genomic_DNA"/>
</dbReference>
<evidence type="ECO:0000313" key="2">
    <source>
        <dbReference type="Proteomes" id="UP000829398"/>
    </source>
</evidence>
<protein>
    <submittedName>
        <fullName evidence="1">DNA repair protein UVH3</fullName>
    </submittedName>
</protein>
<sequence length="1761" mass="195315">MGVHGLWDLLAPVGRRVSVETLSGKKLAIDASIWMIQFMKAMRDEKGEMVRNAHLIGFFRRICKLLYLKTKPVFVFDGGTPALKRRTVIARRRQRENAQAKIRKTAEKLLINHLKTMRLKELALDLENQRQTQKRDPKGKKVLSDMENSSERTDGVSASDDKENLDEMLAASIAAEANESSSKSASKSATANLLEEDGDEDEEIILPTMGGNVDPAVFAALPPSMQHQLLVRNNDAKGKNVLSDDLGQADTVGISPESHDVVSKSRDHKKLDEMLAASIAAEEDGSLSNNASASAASLPLEEEDGDEDEEMILPAMTGNVDPAVLAALPPSMQLDLLVQMRERLMAENRQKYQKVKKAPEKFSELQIQAYLKTVAFRREIDEVQKAAAGRGVAGVQTSRIASEANREFIFSSSFTGDKQVLTSSRVEGKKDEQQQIPSEHPVSDSANNGASIDKSNFSSTDQSNSVTKLGPEESRKSFADDVETYLDERGRVRLSKVRAMGIRMTRDLQRNLEMMKEIEQERPNGNNITGAGSMLTLNETGTSKAVPSEKRKFIGTSLDDTNESVSSIERNKQSTLKSGISLELSFKDNSENNCDDDDDIFAHLAAGKPVIFPNSPRAHSSISVSDSDWEEGTTERKGNSLSDDANAGINPPLNLEEGGISDESEVEWEEGPSCAPKSSLSFPAESEKTVSNMEEEANLQEAIRRSLLDVCIEKPNYALSEHSKCENLGENACDGTWLYDRENNMDDPNFLGESVSQQNESICEYVDGLGKLDTVGGINNSEVIGSLGRELKLSEPLNSDEKEMLINKPFEKDNSYFEQSRQGANDGANDGRSLCSDAPCEDSGTTMELTEVQLVKGRCLSASAKGDEHLTRDKMCSDDRSHSVDAVFEDSSIAILDEDKKNNCEAETSVLPGDKKNEIEVEMKHDFTAEPSCRTVGTSDTSIPLVKSSGNASIYDTDIEQKSAEERTHDTCLEDSKQNTGILATKAIENVHAEATEKILEEEMQILDHEYMYLGDEQKKLERNAESVSSEMFAECQELLQMFGLPYIIAPMEAEAQCAYMELANLVDGVVTDDSDVFLFGARSVYKNIFDDRKYVETYFMQVSFIFILWMIHWDSFWYIRCWAFYTISTLVNFCLSGLDLIVCGNSIFEKTCLTDIEKDLGLTREKLIRMALLLGSDYTEGISGIGIVNAIEVVNAFPEEDGLSKFREWIESPDPTILGKFDVQTGASSRKRRSSDGDKDVNYAKNSVGGVSEFDESISQFDEDKQSAEYSQNMKKIFMDKHRNVSKNWHIPSSFPSEAVISAYFCPQVDKSTESFSWGKPDLFVLRKFCWDKFGWGGDKSNELLVPVLKEYEKRETQLRLEAFYTFNERFAKIRSKRIKKAVKGITGSQSLLLMDDAGQEVSKSRKKRKNNGLENGNNRSQKAPKKAEESVSGAQNNMEKSSQSQSRERKVLEKFVLAEMENPERLTPAGGGRNANNVFRGNRRGKGQRVGRGRGRRRLCAEQSETSSSDDIGSDDTQEYYSEKFEGQQEVRRNVVGLVINGLPCSWKPVDYNVDDPEIADVGKILSNKESSNEEEAKQDSVHGVTGEASADYSRKKQHRADDPSIDKDYIERGGGFCIDDREIGRPSVSPCDDPFLEAEITKDYMKMGGGFCHDESETREDQVAAKDPVVTGESPSTCLDSSDGVHCDVGLGDSTTSSNSKEATNGLENVGRTDTFDTEPNPVVQNATSTDSARNDAGRASRGSLTAMTFLRRKRRRS</sequence>
<evidence type="ECO:0000313" key="1">
    <source>
        <dbReference type="EMBL" id="KAH9790562.1"/>
    </source>
</evidence>
<name>A0ACB8MXE7_CITSI</name>
<dbReference type="Proteomes" id="UP000829398">
    <property type="component" value="Chromosome 2"/>
</dbReference>
<proteinExistence type="predicted"/>
<accession>A0ACB8MXE7</accession>
<organism evidence="1 2">
    <name type="scientific">Citrus sinensis</name>
    <name type="common">Sweet orange</name>
    <name type="synonym">Citrus aurantium var. sinensis</name>
    <dbReference type="NCBI Taxonomy" id="2711"/>
    <lineage>
        <taxon>Eukaryota</taxon>
        <taxon>Viridiplantae</taxon>
        <taxon>Streptophyta</taxon>
        <taxon>Embryophyta</taxon>
        <taxon>Tracheophyta</taxon>
        <taxon>Spermatophyta</taxon>
        <taxon>Magnoliopsida</taxon>
        <taxon>eudicotyledons</taxon>
        <taxon>Gunneridae</taxon>
        <taxon>Pentapetalae</taxon>
        <taxon>rosids</taxon>
        <taxon>malvids</taxon>
        <taxon>Sapindales</taxon>
        <taxon>Rutaceae</taxon>
        <taxon>Aurantioideae</taxon>
        <taxon>Citrus</taxon>
    </lineage>
</organism>